<dbReference type="Proteomes" id="UP001234216">
    <property type="component" value="Unassembled WGS sequence"/>
</dbReference>
<proteinExistence type="predicted"/>
<dbReference type="AlphaFoldDB" id="A0AAW8FCR4"/>
<name>A0AAW8FCR4_9ACTN</name>
<protein>
    <submittedName>
        <fullName evidence="1">Uncharacterized protein</fullName>
    </submittedName>
</protein>
<dbReference type="EMBL" id="JAUSZV010000005">
    <property type="protein sequence ID" value="MDQ0907155.1"/>
    <property type="molecule type" value="Genomic_DNA"/>
</dbReference>
<gene>
    <name evidence="1" type="ORF">QFZ22_003140</name>
</gene>
<sequence length="114" mass="12518">MEAYSLIRSVTAARPAISVNDSRQWSQNSVSPPKPLSLIMDRAKSNPCSSAFCTTALLSSKVGMYCGELLEMSQPLLPMGMKTPMSMPLLMIGDCPVRRHGTRPVFRQLPVKYG</sequence>
<evidence type="ECO:0000313" key="2">
    <source>
        <dbReference type="Proteomes" id="UP001234216"/>
    </source>
</evidence>
<accession>A0AAW8FCR4</accession>
<reference evidence="1" key="1">
    <citation type="submission" date="2023-07" db="EMBL/GenBank/DDBJ databases">
        <title>Comparative genomics of wheat-associated soil bacteria to identify genetic determinants of phenazine resistance.</title>
        <authorList>
            <person name="Mouncey N."/>
        </authorList>
    </citation>
    <scope>NUCLEOTIDE SEQUENCE</scope>
    <source>
        <strain evidence="1">V4I22</strain>
    </source>
</reference>
<comment type="caution">
    <text evidence="1">The sequence shown here is derived from an EMBL/GenBank/DDBJ whole genome shotgun (WGS) entry which is preliminary data.</text>
</comment>
<organism evidence="1 2">
    <name type="scientific">Streptomyces canus</name>
    <dbReference type="NCBI Taxonomy" id="58343"/>
    <lineage>
        <taxon>Bacteria</taxon>
        <taxon>Bacillati</taxon>
        <taxon>Actinomycetota</taxon>
        <taxon>Actinomycetes</taxon>
        <taxon>Kitasatosporales</taxon>
        <taxon>Streptomycetaceae</taxon>
        <taxon>Streptomyces</taxon>
        <taxon>Streptomyces aurantiacus group</taxon>
    </lineage>
</organism>
<evidence type="ECO:0000313" key="1">
    <source>
        <dbReference type="EMBL" id="MDQ0907155.1"/>
    </source>
</evidence>